<dbReference type="Proteomes" id="UP000006565">
    <property type="component" value="Chromosome"/>
</dbReference>
<feature type="domain" description="Citrate transporter-like" evidence="9">
    <location>
        <begin position="3"/>
        <end position="316"/>
    </location>
</feature>
<dbReference type="eggNOG" id="arCOG00238">
    <property type="taxonomic scope" value="Archaea"/>
</dbReference>
<evidence type="ECO:0000256" key="5">
    <source>
        <dbReference type="ARBA" id="ARBA00022692"/>
    </source>
</evidence>
<evidence type="ECO:0000313" key="11">
    <source>
        <dbReference type="Proteomes" id="UP000006565"/>
    </source>
</evidence>
<keyword evidence="3" id="KW-0813">Transport</keyword>
<comment type="similarity">
    <text evidence="2">Belongs to the CitM (TC 2.A.11) transporter family.</text>
</comment>
<dbReference type="PRINTS" id="PR00758">
    <property type="entry name" value="ARSENICPUMP"/>
</dbReference>
<evidence type="ECO:0000256" key="2">
    <source>
        <dbReference type="ARBA" id="ARBA00009843"/>
    </source>
</evidence>
<feature type="transmembrane region" description="Helical" evidence="8">
    <location>
        <begin position="217"/>
        <end position="235"/>
    </location>
</feature>
<dbReference type="GO" id="GO:0005886">
    <property type="term" value="C:plasma membrane"/>
    <property type="evidence" value="ECO:0007669"/>
    <property type="project" value="UniProtKB-SubCell"/>
</dbReference>
<dbReference type="Pfam" id="PF03600">
    <property type="entry name" value="CitMHS"/>
    <property type="match status" value="1"/>
</dbReference>
<dbReference type="InterPro" id="IPR000802">
    <property type="entry name" value="Arsenical_pump_ArsB"/>
</dbReference>
<keyword evidence="4" id="KW-1003">Cell membrane</keyword>
<dbReference type="InterPro" id="IPR004680">
    <property type="entry name" value="Cit_transptr-like_dom"/>
</dbReference>
<sequence length="382" mass="40136" precursor="true">MTGGALAVLLTGGISPVAAFASINPDVMIFLFGTFVVGEALSESGVLVRASNKIFRNTKNPSAIVLLLVFCAGILSALMMNDTVAIIGTPFVLSLAFRTRLSPEMLLLALAFSVTTGSVMSPVGNPQNLLIAMESGIENPFAVFAAYLALPTVISLFLAFAAIRIFFRSEFGKFCSFKIEECSIDKKQERIALIGFFILAGLIVIRILAGFLGSGSLFPLTAIALAAAVPVIALSKKRVEILKNIDWQTLVFFAAMFVLMQSVWDTGIPAALAEGAPGIFSSVPLVMSLGILASQLISNVPFTALFLPMITAAGAQENVMMALAAGSTLAGNLLIFGAASNIIIIQNAEKIGHTIGFLKFAAVGVPLTIVQTAVYLVFLGGF</sequence>
<keyword evidence="7 8" id="KW-0472">Membrane</keyword>
<evidence type="ECO:0000256" key="1">
    <source>
        <dbReference type="ARBA" id="ARBA00004651"/>
    </source>
</evidence>
<feature type="transmembrane region" description="Helical" evidence="8">
    <location>
        <begin position="60"/>
        <end position="78"/>
    </location>
</feature>
<evidence type="ECO:0000256" key="7">
    <source>
        <dbReference type="ARBA" id="ARBA00023136"/>
    </source>
</evidence>
<organism evidence="10 11">
    <name type="scientific">Methanolacinia petrolearia (strain DSM 11571 / OCM 486 / SEBR 4847)</name>
    <name type="common">Methanoplanus petrolearius</name>
    <dbReference type="NCBI Taxonomy" id="679926"/>
    <lineage>
        <taxon>Archaea</taxon>
        <taxon>Methanobacteriati</taxon>
        <taxon>Methanobacteriota</taxon>
        <taxon>Stenosarchaea group</taxon>
        <taxon>Methanomicrobia</taxon>
        <taxon>Methanomicrobiales</taxon>
        <taxon>Methanomicrobiaceae</taxon>
        <taxon>Methanolacinia</taxon>
    </lineage>
</organism>
<evidence type="ECO:0000313" key="10">
    <source>
        <dbReference type="EMBL" id="ADN37547.1"/>
    </source>
</evidence>
<feature type="transmembrane region" description="Helical" evidence="8">
    <location>
        <begin position="29"/>
        <end position="48"/>
    </location>
</feature>
<feature type="transmembrane region" description="Helical" evidence="8">
    <location>
        <begin position="191"/>
        <end position="211"/>
    </location>
</feature>
<accession>E1RHG4</accession>
<name>E1RHG4_METP4</name>
<dbReference type="GO" id="GO:0015105">
    <property type="term" value="F:arsenite transmembrane transporter activity"/>
    <property type="evidence" value="ECO:0007669"/>
    <property type="project" value="InterPro"/>
</dbReference>
<gene>
    <name evidence="10" type="ordered locus">Mpet_2804</name>
</gene>
<dbReference type="HOGENOM" id="CLU_011920_3_0_2"/>
<dbReference type="PANTHER" id="PTHR43302">
    <property type="entry name" value="TRANSPORTER ARSB-RELATED"/>
    <property type="match status" value="1"/>
</dbReference>
<evidence type="ECO:0000256" key="6">
    <source>
        <dbReference type="ARBA" id="ARBA00022989"/>
    </source>
</evidence>
<evidence type="ECO:0000259" key="9">
    <source>
        <dbReference type="Pfam" id="PF03600"/>
    </source>
</evidence>
<comment type="subcellular location">
    <subcellularLocation>
        <location evidence="1">Cell membrane</location>
        <topology evidence="1">Multi-pass membrane protein</topology>
    </subcellularLocation>
</comment>
<feature type="transmembrane region" description="Helical" evidence="8">
    <location>
        <begin position="284"/>
        <end position="307"/>
    </location>
</feature>
<feature type="transmembrane region" description="Helical" evidence="8">
    <location>
        <begin position="144"/>
        <end position="167"/>
    </location>
</feature>
<evidence type="ECO:0000256" key="4">
    <source>
        <dbReference type="ARBA" id="ARBA00022475"/>
    </source>
</evidence>
<keyword evidence="6 8" id="KW-1133">Transmembrane helix</keyword>
<dbReference type="PANTHER" id="PTHR43302:SF5">
    <property type="entry name" value="TRANSPORTER ARSB-RELATED"/>
    <property type="match status" value="1"/>
</dbReference>
<dbReference type="AlphaFoldDB" id="E1RHG4"/>
<dbReference type="EMBL" id="CP002117">
    <property type="protein sequence ID" value="ADN37547.1"/>
    <property type="molecule type" value="Genomic_DNA"/>
</dbReference>
<feature type="transmembrane region" description="Helical" evidence="8">
    <location>
        <begin position="319"/>
        <end position="345"/>
    </location>
</feature>
<feature type="transmembrane region" description="Helical" evidence="8">
    <location>
        <begin position="357"/>
        <end position="378"/>
    </location>
</feature>
<evidence type="ECO:0000256" key="3">
    <source>
        <dbReference type="ARBA" id="ARBA00022448"/>
    </source>
</evidence>
<proteinExistence type="inferred from homology"/>
<keyword evidence="5 8" id="KW-0812">Transmembrane</keyword>
<evidence type="ECO:0000256" key="8">
    <source>
        <dbReference type="SAM" id="Phobius"/>
    </source>
</evidence>
<dbReference type="STRING" id="679926.Mpet_2804"/>
<keyword evidence="11" id="KW-1185">Reference proteome</keyword>
<protein>
    <submittedName>
        <fullName evidence="10">Citrate transporter</fullName>
    </submittedName>
</protein>
<dbReference type="KEGG" id="mpi:Mpet_2804"/>
<feature type="transmembrane region" description="Helical" evidence="8">
    <location>
        <begin position="247"/>
        <end position="264"/>
    </location>
</feature>
<reference evidence="10 11" key="1">
    <citation type="journal article" date="2010" name="Stand. Genomic Sci.">
        <title>Complete genome sequence of Methanoplanus petrolearius type strain (SEBR 4847).</title>
        <authorList>
            <person name="Brambilla E."/>
            <person name="Djao O.D."/>
            <person name="Daligault H."/>
            <person name="Lapidus A."/>
            <person name="Lucas S."/>
            <person name="Hammon N."/>
            <person name="Nolan M."/>
            <person name="Tice H."/>
            <person name="Cheng J.F."/>
            <person name="Han C."/>
            <person name="Tapia R."/>
            <person name="Goodwin L."/>
            <person name="Pitluck S."/>
            <person name="Liolios K."/>
            <person name="Ivanova N."/>
            <person name="Mavromatis K."/>
            <person name="Mikhailova N."/>
            <person name="Pati A."/>
            <person name="Chen A."/>
            <person name="Palaniappan K."/>
            <person name="Land M."/>
            <person name="Hauser L."/>
            <person name="Chang Y.J."/>
            <person name="Jeffries C.D."/>
            <person name="Rohde M."/>
            <person name="Spring S."/>
            <person name="Sikorski J."/>
            <person name="Goker M."/>
            <person name="Woyke T."/>
            <person name="Bristow J."/>
            <person name="Eisen J.A."/>
            <person name="Markowitz V."/>
            <person name="Hugenholtz P."/>
            <person name="Kyrpides N.C."/>
            <person name="Klenk H.P."/>
        </authorList>
    </citation>
    <scope>NUCLEOTIDE SEQUENCE [LARGE SCALE GENOMIC DNA]</scope>
    <source>
        <strain evidence="11">DSM 11571 / OCM 486 / SEBR 4847</strain>
    </source>
</reference>